<dbReference type="InterPro" id="IPR001128">
    <property type="entry name" value="Cyt_P450"/>
</dbReference>
<dbReference type="OrthoDB" id="6764281at2759"/>
<proteinExistence type="inferred from homology"/>
<comment type="cofactor">
    <cofactor evidence="1 8">
        <name>heme</name>
        <dbReference type="ChEBI" id="CHEBI:30413"/>
    </cofactor>
</comment>
<dbReference type="PANTHER" id="PTHR47951:SF3">
    <property type="entry name" value="CYTOCHROME P450, FAMILY 706, SUBFAMILY A, POLYPEPTIDE 4"/>
    <property type="match status" value="1"/>
</dbReference>
<evidence type="ECO:0000256" key="9">
    <source>
        <dbReference type="RuleBase" id="RU000461"/>
    </source>
</evidence>
<dbReference type="Pfam" id="PF00067">
    <property type="entry name" value="p450"/>
    <property type="match status" value="1"/>
</dbReference>
<gene>
    <name evidence="10" type="ORF">HPP92_014615</name>
</gene>
<accession>A0A835QRV7</accession>
<feature type="binding site" description="axial binding residue" evidence="8">
    <location>
        <position position="461"/>
    </location>
    <ligand>
        <name>heme</name>
        <dbReference type="ChEBI" id="CHEBI:30413"/>
    </ligand>
    <ligandPart>
        <name>Fe</name>
        <dbReference type="ChEBI" id="CHEBI:18248"/>
    </ligandPart>
</feature>
<comment type="caution">
    <text evidence="10">The sequence shown here is derived from an EMBL/GenBank/DDBJ whole genome shotgun (WGS) entry which is preliminary data.</text>
</comment>
<dbReference type="FunFam" id="1.10.630.10:FF:000126">
    <property type="entry name" value="Predicted protein"/>
    <property type="match status" value="1"/>
</dbReference>
<keyword evidence="4 8" id="KW-0479">Metal-binding</keyword>
<dbReference type="PRINTS" id="PR00385">
    <property type="entry name" value="P450"/>
</dbReference>
<evidence type="ECO:0000256" key="2">
    <source>
        <dbReference type="ARBA" id="ARBA00010617"/>
    </source>
</evidence>
<dbReference type="InterPro" id="IPR036396">
    <property type="entry name" value="Cyt_P450_sf"/>
</dbReference>
<comment type="similarity">
    <text evidence="2 9">Belongs to the cytochrome P450 family.</text>
</comment>
<dbReference type="GO" id="GO:0005506">
    <property type="term" value="F:iron ion binding"/>
    <property type="evidence" value="ECO:0007669"/>
    <property type="project" value="InterPro"/>
</dbReference>
<evidence type="ECO:0000256" key="5">
    <source>
        <dbReference type="ARBA" id="ARBA00023002"/>
    </source>
</evidence>
<protein>
    <recommendedName>
        <fullName evidence="12">Cytochrome P450</fullName>
    </recommendedName>
</protein>
<keyword evidence="7 9" id="KW-0503">Monooxygenase</keyword>
<keyword evidence="5 9" id="KW-0560">Oxidoreductase</keyword>
<dbReference type="Gene3D" id="1.10.630.10">
    <property type="entry name" value="Cytochrome P450"/>
    <property type="match status" value="1"/>
</dbReference>
<keyword evidence="3 8" id="KW-0349">Heme</keyword>
<evidence type="ECO:0000256" key="6">
    <source>
        <dbReference type="ARBA" id="ARBA00023004"/>
    </source>
</evidence>
<dbReference type="InterPro" id="IPR002401">
    <property type="entry name" value="Cyt_P450_E_grp-I"/>
</dbReference>
<evidence type="ECO:0000313" key="11">
    <source>
        <dbReference type="Proteomes" id="UP000639772"/>
    </source>
</evidence>
<dbReference type="GO" id="GO:0004497">
    <property type="term" value="F:monooxygenase activity"/>
    <property type="evidence" value="ECO:0007669"/>
    <property type="project" value="UniProtKB-KW"/>
</dbReference>
<dbReference type="GO" id="GO:0020037">
    <property type="term" value="F:heme binding"/>
    <property type="evidence" value="ECO:0007669"/>
    <property type="project" value="InterPro"/>
</dbReference>
<dbReference type="SUPFAM" id="SSF48264">
    <property type="entry name" value="Cytochrome P450"/>
    <property type="match status" value="1"/>
</dbReference>
<organism evidence="10 11">
    <name type="scientific">Vanilla planifolia</name>
    <name type="common">Vanilla</name>
    <dbReference type="NCBI Taxonomy" id="51239"/>
    <lineage>
        <taxon>Eukaryota</taxon>
        <taxon>Viridiplantae</taxon>
        <taxon>Streptophyta</taxon>
        <taxon>Embryophyta</taxon>
        <taxon>Tracheophyta</taxon>
        <taxon>Spermatophyta</taxon>
        <taxon>Magnoliopsida</taxon>
        <taxon>Liliopsida</taxon>
        <taxon>Asparagales</taxon>
        <taxon>Orchidaceae</taxon>
        <taxon>Vanilloideae</taxon>
        <taxon>Vanilleae</taxon>
        <taxon>Vanilla</taxon>
    </lineage>
</organism>
<dbReference type="Proteomes" id="UP000639772">
    <property type="component" value="Chromosome 7"/>
</dbReference>
<dbReference type="PRINTS" id="PR00463">
    <property type="entry name" value="EP450I"/>
</dbReference>
<dbReference type="GO" id="GO:0016705">
    <property type="term" value="F:oxidoreductase activity, acting on paired donors, with incorporation or reduction of molecular oxygen"/>
    <property type="evidence" value="ECO:0007669"/>
    <property type="project" value="InterPro"/>
</dbReference>
<dbReference type="PROSITE" id="PS00086">
    <property type="entry name" value="CYTOCHROME_P450"/>
    <property type="match status" value="1"/>
</dbReference>
<evidence type="ECO:0000256" key="4">
    <source>
        <dbReference type="ARBA" id="ARBA00022723"/>
    </source>
</evidence>
<sequence>MSSLWMQMANDFGKADLLLLFLAALVLVLFLRRNPNGKASLPFPLPPGPRGLPLVGNLPFIEPNLHVYFTRLAKTYGPVFRLCLGYKPLTVVSSPLAARELFKDQDVAFANHDVPAAFRFCIGTAPDVLWSPYGPTWQKLRKITATHLLNSRSMEATAPLRRKEVRLAVAAVWERAKAGEAMELRETLFQMALNTTTRMLWGERVDGEGEGRMFRLAIEGILDHFIMPNVADFYPVVAPLDPQRYGRKIKRFLMSMDEYLNRLVQSRETAVSEREVEEKKMPRDLLEKLLELMHKGDPLLSSFCVADLRHLFATIIGASTDNTTTTIEWAMAELLYEPARMRKAQQELDTVVGRDRPVEESDIPQLRYLGAVVKENLRLHPPVPLLVPHLPSSDCAAGGFAIPAKTAVIINAWAIHRDPSRWEDPEEFKPERFLRESREQCEFLSGNEFGYLPFGAGRRVCAGMALAERMILFSLASLLHSFEWWLPEGAHLKLAEIFGFVLRKAEPLVVVPEARLGKPELYL</sequence>
<evidence type="ECO:0000313" key="10">
    <source>
        <dbReference type="EMBL" id="KAG0474929.1"/>
    </source>
</evidence>
<dbReference type="PANTHER" id="PTHR47951">
    <property type="entry name" value="OS08G0547900 PROTEIN"/>
    <property type="match status" value="1"/>
</dbReference>
<evidence type="ECO:0000256" key="3">
    <source>
        <dbReference type="ARBA" id="ARBA00022617"/>
    </source>
</evidence>
<dbReference type="EMBL" id="JADCNM010000007">
    <property type="protein sequence ID" value="KAG0474929.1"/>
    <property type="molecule type" value="Genomic_DNA"/>
</dbReference>
<reference evidence="10 11" key="1">
    <citation type="journal article" date="2020" name="Nat. Food">
        <title>A phased Vanilla planifolia genome enables genetic improvement of flavour and production.</title>
        <authorList>
            <person name="Hasing T."/>
            <person name="Tang H."/>
            <person name="Brym M."/>
            <person name="Khazi F."/>
            <person name="Huang T."/>
            <person name="Chambers A.H."/>
        </authorList>
    </citation>
    <scope>NUCLEOTIDE SEQUENCE [LARGE SCALE GENOMIC DNA]</scope>
    <source>
        <tissue evidence="10">Leaf</tissue>
    </source>
</reference>
<evidence type="ECO:0008006" key="12">
    <source>
        <dbReference type="Google" id="ProtNLM"/>
    </source>
</evidence>
<keyword evidence="6 8" id="KW-0408">Iron</keyword>
<name>A0A835QRV7_VANPL</name>
<evidence type="ECO:0000256" key="1">
    <source>
        <dbReference type="ARBA" id="ARBA00001971"/>
    </source>
</evidence>
<dbReference type="AlphaFoldDB" id="A0A835QRV7"/>
<dbReference type="InterPro" id="IPR017972">
    <property type="entry name" value="Cyt_P450_CS"/>
</dbReference>
<evidence type="ECO:0000256" key="8">
    <source>
        <dbReference type="PIRSR" id="PIRSR602401-1"/>
    </source>
</evidence>
<evidence type="ECO:0000256" key="7">
    <source>
        <dbReference type="ARBA" id="ARBA00023033"/>
    </source>
</evidence>